<dbReference type="AlphaFoldDB" id="A0A4S8K2B5"/>
<evidence type="ECO:0000313" key="2">
    <source>
        <dbReference type="EMBL" id="THU68869.1"/>
    </source>
</evidence>
<keyword evidence="1" id="KW-0472">Membrane</keyword>
<protein>
    <submittedName>
        <fullName evidence="2">Uncharacterized protein</fullName>
    </submittedName>
</protein>
<evidence type="ECO:0000256" key="1">
    <source>
        <dbReference type="SAM" id="Phobius"/>
    </source>
</evidence>
<keyword evidence="3" id="KW-1185">Reference proteome</keyword>
<gene>
    <name evidence="2" type="ORF">C4D60_Mb08t08410</name>
</gene>
<feature type="transmembrane region" description="Helical" evidence="1">
    <location>
        <begin position="45"/>
        <end position="63"/>
    </location>
</feature>
<comment type="caution">
    <text evidence="2">The sequence shown here is derived from an EMBL/GenBank/DDBJ whole genome shotgun (WGS) entry which is preliminary data.</text>
</comment>
<dbReference type="EMBL" id="PYDT01000002">
    <property type="protein sequence ID" value="THU68869.1"/>
    <property type="molecule type" value="Genomic_DNA"/>
</dbReference>
<dbReference type="Proteomes" id="UP000317650">
    <property type="component" value="Chromosome 8"/>
</dbReference>
<proteinExistence type="predicted"/>
<keyword evidence="1" id="KW-0812">Transmembrane</keyword>
<name>A0A4S8K2B5_MUSBA</name>
<accession>A0A4S8K2B5</accession>
<organism evidence="2 3">
    <name type="scientific">Musa balbisiana</name>
    <name type="common">Banana</name>
    <dbReference type="NCBI Taxonomy" id="52838"/>
    <lineage>
        <taxon>Eukaryota</taxon>
        <taxon>Viridiplantae</taxon>
        <taxon>Streptophyta</taxon>
        <taxon>Embryophyta</taxon>
        <taxon>Tracheophyta</taxon>
        <taxon>Spermatophyta</taxon>
        <taxon>Magnoliopsida</taxon>
        <taxon>Liliopsida</taxon>
        <taxon>Zingiberales</taxon>
        <taxon>Musaceae</taxon>
        <taxon>Musa</taxon>
    </lineage>
</organism>
<reference evidence="2 3" key="1">
    <citation type="journal article" date="2019" name="Nat. Plants">
        <title>Genome sequencing of Musa balbisiana reveals subgenome evolution and function divergence in polyploid bananas.</title>
        <authorList>
            <person name="Yao X."/>
        </authorList>
    </citation>
    <scope>NUCLEOTIDE SEQUENCE [LARGE SCALE GENOMIC DNA]</scope>
    <source>
        <strain evidence="3">cv. DH-PKW</strain>
        <tissue evidence="2">Leaves</tissue>
    </source>
</reference>
<evidence type="ECO:0000313" key="3">
    <source>
        <dbReference type="Proteomes" id="UP000317650"/>
    </source>
</evidence>
<sequence>MVAPQELKENIVIIKEGWKHSPLGKRREDLTNHTNLQVGMAFSEMLLLLLSLLCVGSVFIPTCEAKRNLTPLMAKHHQLLQQL</sequence>
<keyword evidence="1" id="KW-1133">Transmembrane helix</keyword>